<feature type="region of interest" description="Disordered" evidence="4">
    <location>
        <begin position="346"/>
        <end position="366"/>
    </location>
</feature>
<evidence type="ECO:0000256" key="4">
    <source>
        <dbReference type="SAM" id="MobiDB-lite"/>
    </source>
</evidence>
<evidence type="ECO:0000256" key="3">
    <source>
        <dbReference type="ARBA" id="ARBA00022777"/>
    </source>
</evidence>
<dbReference type="Proteomes" id="UP000251211">
    <property type="component" value="Unassembled WGS sequence"/>
</dbReference>
<gene>
    <name evidence="6" type="primary">iolC_2</name>
    <name evidence="6" type="ORF">NCTC13229_02994</name>
</gene>
<comment type="similarity">
    <text evidence="1">Belongs to the carbohydrate kinase PfkB family.</text>
</comment>
<dbReference type="RefSeq" id="WP_218027712.1">
    <property type="nucleotide sequence ID" value="NZ_QTTP01000001.1"/>
</dbReference>
<evidence type="ECO:0000256" key="1">
    <source>
        <dbReference type="ARBA" id="ARBA00010688"/>
    </source>
</evidence>
<dbReference type="Gene3D" id="3.40.1190.20">
    <property type="match status" value="1"/>
</dbReference>
<dbReference type="AlphaFoldDB" id="A0AB38FD09"/>
<feature type="compositionally biased region" description="Basic and acidic residues" evidence="4">
    <location>
        <begin position="1"/>
        <end position="14"/>
    </location>
</feature>
<proteinExistence type="inferred from homology"/>
<sequence>MTAHIRVDHPDPDLRSSPSGGEVEKHPEVVCIGEAMAQLSPVPPARLRDAAEVRLAVAGAESTVALYLSQFGHRSAWVSRIGADPLGLRIRDQLEQYGVDTRWLETDPTRPTGAYLKDPTPSGTTVYYYRKGSAASAMTPALITPPLMSSARLVHVTGITPALSESCNATATEIFRSAAAYGCTISFDVNYRPQVWADRDAAVELREFANLADIVFVGLDEAEEVWGTTTPAAVRALLPGPRELVVKDGARGVTLFDGATDIFEPALPVEVIEPVGAGDSFAAGYLHEWLGGHNGRCRLRTGHALAAAALRTTADFVELEETNVAEHRASHAGAELASRGTADPLRDLAAAGHPPVDCATHHGSTR</sequence>
<dbReference type="PANTHER" id="PTHR43320">
    <property type="entry name" value="SUGAR KINASE"/>
    <property type="match status" value="1"/>
</dbReference>
<dbReference type="Pfam" id="PF00294">
    <property type="entry name" value="PfkB"/>
    <property type="match status" value="1"/>
</dbReference>
<dbReference type="InterPro" id="IPR011611">
    <property type="entry name" value="PfkB_dom"/>
</dbReference>
<feature type="region of interest" description="Disordered" evidence="4">
    <location>
        <begin position="1"/>
        <end position="24"/>
    </location>
</feature>
<evidence type="ECO:0000256" key="2">
    <source>
        <dbReference type="ARBA" id="ARBA00022679"/>
    </source>
</evidence>
<dbReference type="EMBL" id="UAUI01000011">
    <property type="protein sequence ID" value="SPZ39515.1"/>
    <property type="molecule type" value="Genomic_DNA"/>
</dbReference>
<protein>
    <submittedName>
        <fullName evidence="6">Carbohydrate kinase</fullName>
        <ecNumber evidence="6">2.7.1.92</ecNumber>
    </submittedName>
</protein>
<dbReference type="EC" id="2.7.1.92" evidence="6"/>
<keyword evidence="2 6" id="KW-0808">Transferase</keyword>
<accession>A0AB38FD09</accession>
<keyword evidence="3 6" id="KW-0418">Kinase</keyword>
<feature type="domain" description="Carbohydrate kinase PfkB" evidence="5">
    <location>
        <begin position="28"/>
        <end position="312"/>
    </location>
</feature>
<dbReference type="CDD" id="cd01166">
    <property type="entry name" value="KdgK"/>
    <property type="match status" value="1"/>
</dbReference>
<evidence type="ECO:0000313" key="6">
    <source>
        <dbReference type="EMBL" id="SPZ39515.1"/>
    </source>
</evidence>
<dbReference type="PANTHER" id="PTHR43320:SF2">
    <property type="entry name" value="2-DEHYDRO-3-DEOXYGLUCONOKINASE_2-DEHYDRO-3-DEOXYGALACTONOKINASE"/>
    <property type="match status" value="1"/>
</dbReference>
<dbReference type="GO" id="GO:0047590">
    <property type="term" value="F:5-dehydro-2-deoxygluconokinase activity"/>
    <property type="evidence" value="ECO:0007669"/>
    <property type="project" value="UniProtKB-EC"/>
</dbReference>
<reference evidence="6 7" key="1">
    <citation type="submission" date="2018-06" db="EMBL/GenBank/DDBJ databases">
        <authorList>
            <consortium name="Pathogen Informatics"/>
            <person name="Doyle S."/>
        </authorList>
    </citation>
    <scope>NUCLEOTIDE SEQUENCE [LARGE SCALE GENOMIC DNA]</scope>
    <source>
        <strain evidence="6 7">NCTC13229</strain>
    </source>
</reference>
<comment type="caution">
    <text evidence="6">The sequence shown here is derived from an EMBL/GenBank/DDBJ whole genome shotgun (WGS) entry which is preliminary data.</text>
</comment>
<name>A0AB38FD09_RHOWR</name>
<evidence type="ECO:0000259" key="5">
    <source>
        <dbReference type="Pfam" id="PF00294"/>
    </source>
</evidence>
<dbReference type="InterPro" id="IPR029056">
    <property type="entry name" value="Ribokinase-like"/>
</dbReference>
<evidence type="ECO:0000313" key="7">
    <source>
        <dbReference type="Proteomes" id="UP000251211"/>
    </source>
</evidence>
<organism evidence="6 7">
    <name type="scientific">Rhodococcus wratislaviensis</name>
    <name type="common">Tsukamurella wratislaviensis</name>
    <dbReference type="NCBI Taxonomy" id="44752"/>
    <lineage>
        <taxon>Bacteria</taxon>
        <taxon>Bacillati</taxon>
        <taxon>Actinomycetota</taxon>
        <taxon>Actinomycetes</taxon>
        <taxon>Mycobacteriales</taxon>
        <taxon>Nocardiaceae</taxon>
        <taxon>Rhodococcus</taxon>
    </lineage>
</organism>
<dbReference type="InterPro" id="IPR052700">
    <property type="entry name" value="Carb_kinase_PfkB-like"/>
</dbReference>
<dbReference type="SUPFAM" id="SSF53613">
    <property type="entry name" value="Ribokinase-like"/>
    <property type="match status" value="1"/>
</dbReference>